<evidence type="ECO:0000313" key="2">
    <source>
        <dbReference type="Proteomes" id="UP001500420"/>
    </source>
</evidence>
<dbReference type="AlphaFoldDB" id="A0AAV3T509"/>
<organism evidence="1 2">
    <name type="scientific">Natronoarchaeum mannanilyticum</name>
    <dbReference type="NCBI Taxonomy" id="926360"/>
    <lineage>
        <taxon>Archaea</taxon>
        <taxon>Methanobacteriati</taxon>
        <taxon>Methanobacteriota</taxon>
        <taxon>Stenosarchaea group</taxon>
        <taxon>Halobacteria</taxon>
        <taxon>Halobacteriales</taxon>
        <taxon>Natronoarchaeaceae</taxon>
    </lineage>
</organism>
<protein>
    <submittedName>
        <fullName evidence="1">Uncharacterized protein</fullName>
    </submittedName>
</protein>
<proteinExistence type="predicted"/>
<dbReference type="EMBL" id="BAAADV010000001">
    <property type="protein sequence ID" value="GAA0661724.1"/>
    <property type="molecule type" value="Genomic_DNA"/>
</dbReference>
<sequence>MGRPSDGELTPADVDFYYHQQVIDVWQAVHACVSTSSEEDRFESVCGLTSGHVHDLDDASVYDSLSTALGCDCNPCALCRESGAFDVRDGGNGE</sequence>
<gene>
    <name evidence="1" type="ORF">GCM10009020_02480</name>
</gene>
<keyword evidence="2" id="KW-1185">Reference proteome</keyword>
<dbReference type="RefSeq" id="WP_343771998.1">
    <property type="nucleotide sequence ID" value="NZ_BAAADV010000001.1"/>
</dbReference>
<dbReference type="Proteomes" id="UP001500420">
    <property type="component" value="Unassembled WGS sequence"/>
</dbReference>
<reference evidence="1 2" key="1">
    <citation type="journal article" date="2019" name="Int. J. Syst. Evol. Microbiol.">
        <title>The Global Catalogue of Microorganisms (GCM) 10K type strain sequencing project: providing services to taxonomists for standard genome sequencing and annotation.</title>
        <authorList>
            <consortium name="The Broad Institute Genomics Platform"/>
            <consortium name="The Broad Institute Genome Sequencing Center for Infectious Disease"/>
            <person name="Wu L."/>
            <person name="Ma J."/>
        </authorList>
    </citation>
    <scope>NUCLEOTIDE SEQUENCE [LARGE SCALE GENOMIC DNA]</scope>
    <source>
        <strain evidence="1 2">JCM 16328</strain>
    </source>
</reference>
<name>A0AAV3T509_9EURY</name>
<comment type="caution">
    <text evidence="1">The sequence shown here is derived from an EMBL/GenBank/DDBJ whole genome shotgun (WGS) entry which is preliminary data.</text>
</comment>
<evidence type="ECO:0000313" key="1">
    <source>
        <dbReference type="EMBL" id="GAA0661724.1"/>
    </source>
</evidence>
<accession>A0AAV3T509</accession>